<dbReference type="InterPro" id="IPR036054">
    <property type="entry name" value="BTG-like_sf"/>
</dbReference>
<dbReference type="SUPFAM" id="SSF160696">
    <property type="entry name" value="BTG domain-like"/>
    <property type="match status" value="1"/>
</dbReference>
<accession>A0ABM0K9I6</accession>
<dbReference type="Pfam" id="PF07742">
    <property type="entry name" value="BTG"/>
    <property type="match status" value="1"/>
</dbReference>
<evidence type="ECO:0000313" key="4">
    <source>
        <dbReference type="Proteomes" id="UP000694888"/>
    </source>
</evidence>
<evidence type="ECO:0000256" key="2">
    <source>
        <dbReference type="SAM" id="MobiDB-lite"/>
    </source>
</evidence>
<keyword evidence="4" id="KW-1185">Reference proteome</keyword>
<organism evidence="4 5">
    <name type="scientific">Aplysia californica</name>
    <name type="common">California sea hare</name>
    <dbReference type="NCBI Taxonomy" id="6500"/>
    <lineage>
        <taxon>Eukaryota</taxon>
        <taxon>Metazoa</taxon>
        <taxon>Spiralia</taxon>
        <taxon>Lophotrochozoa</taxon>
        <taxon>Mollusca</taxon>
        <taxon>Gastropoda</taxon>
        <taxon>Heterobranchia</taxon>
        <taxon>Euthyneura</taxon>
        <taxon>Tectipleura</taxon>
        <taxon>Aplysiida</taxon>
        <taxon>Aplysioidea</taxon>
        <taxon>Aplysiidae</taxon>
        <taxon>Aplysia</taxon>
    </lineage>
</organism>
<dbReference type="InterPro" id="IPR002087">
    <property type="entry name" value="Anti_prolifrtn"/>
</dbReference>
<dbReference type="SMART" id="SM00099">
    <property type="entry name" value="btg1"/>
    <property type="match status" value="1"/>
</dbReference>
<dbReference type="GeneID" id="101848161"/>
<gene>
    <name evidence="5" type="primary">LOC101848161</name>
</gene>
<dbReference type="Gene3D" id="3.90.640.90">
    <property type="entry name" value="Anti-proliferative protein, N-terminal domain"/>
    <property type="match status" value="1"/>
</dbReference>
<comment type="similarity">
    <text evidence="1">Belongs to the BTG family.</text>
</comment>
<feature type="region of interest" description="Disordered" evidence="2">
    <location>
        <begin position="127"/>
        <end position="227"/>
    </location>
</feature>
<dbReference type="RefSeq" id="XP_005112125.1">
    <property type="nucleotide sequence ID" value="XM_005112068.3"/>
</dbReference>
<protein>
    <submittedName>
        <fullName evidence="5">Maternal B9.10 protein</fullName>
    </submittedName>
</protein>
<feature type="compositionally biased region" description="Low complexity" evidence="2">
    <location>
        <begin position="150"/>
        <end position="168"/>
    </location>
</feature>
<evidence type="ECO:0000313" key="5">
    <source>
        <dbReference type="RefSeq" id="XP_005112125.1"/>
    </source>
</evidence>
<dbReference type="PANTHER" id="PTHR22978">
    <property type="entry name" value="B-CELL TRANSLOCATION GENE"/>
    <property type="match status" value="1"/>
</dbReference>
<name>A0ABM0K9I6_APLCA</name>
<evidence type="ECO:0000256" key="1">
    <source>
        <dbReference type="ARBA" id="ARBA00007989"/>
    </source>
</evidence>
<proteinExistence type="inferred from homology"/>
<feature type="domain" description="Anti-proliferative protein" evidence="3">
    <location>
        <begin position="1"/>
        <end position="112"/>
    </location>
</feature>
<dbReference type="PRINTS" id="PR00310">
    <property type="entry name" value="ANTIPRLFBTG1"/>
</dbReference>
<evidence type="ECO:0000259" key="3">
    <source>
        <dbReference type="SMART" id="SM00099"/>
    </source>
</evidence>
<sequence length="331" mass="36565">MKKEIEYAVDNFHRIAFGTKKNGNKHISESKLASFITILTDLLFKRYENNWYPENPDRGSGFRCIRVNTQSIDPTIKESMKRASIVLPGELLATEVTIWVDPGVVSVRIGEDGSIGSEIVDEEVYNMKKPQSCDSPIKRSGSVDDEEFSSRSSSPDSRSSVRSESASPPLQPFSTTPRFVSPSPVHPVMEYNPYSPPSRVSYPQRYRQNPSPPSSHSSSPHSLKNTLSSPARAFHSMAAATQARSPLSSRGSPISFSSHGDFGQAGQSHIPGSTHQRTMTYTRPRAIFPATSESNSHMEGLGKIGFNPYSLPFGYDRHMPTANFYDIPAMA</sequence>
<dbReference type="PANTHER" id="PTHR22978:SF22">
    <property type="entry name" value="BTG FAMILY PROTEIN"/>
    <property type="match status" value="1"/>
</dbReference>
<reference evidence="5" key="1">
    <citation type="submission" date="2025-08" db="UniProtKB">
        <authorList>
            <consortium name="RefSeq"/>
        </authorList>
    </citation>
    <scope>IDENTIFICATION</scope>
</reference>
<dbReference type="InterPro" id="IPR033332">
    <property type="entry name" value="BTG"/>
</dbReference>
<dbReference type="Proteomes" id="UP000694888">
    <property type="component" value="Unplaced"/>
</dbReference>